<gene>
    <name evidence="1" type="ORF">T4D_14147</name>
</gene>
<evidence type="ECO:0000313" key="1">
    <source>
        <dbReference type="EMBL" id="KRY93123.1"/>
    </source>
</evidence>
<accession>A0A0V1G6I5</accession>
<protein>
    <submittedName>
        <fullName evidence="1">Uncharacterized protein</fullName>
    </submittedName>
</protein>
<proteinExistence type="predicted"/>
<dbReference type="EMBL" id="JYDT01000004">
    <property type="protein sequence ID" value="KRY93123.1"/>
    <property type="molecule type" value="Genomic_DNA"/>
</dbReference>
<organism evidence="1 2">
    <name type="scientific">Trichinella pseudospiralis</name>
    <name type="common">Parasitic roundworm</name>
    <dbReference type="NCBI Taxonomy" id="6337"/>
    <lineage>
        <taxon>Eukaryota</taxon>
        <taxon>Metazoa</taxon>
        <taxon>Ecdysozoa</taxon>
        <taxon>Nematoda</taxon>
        <taxon>Enoplea</taxon>
        <taxon>Dorylaimia</taxon>
        <taxon>Trichinellida</taxon>
        <taxon>Trichinellidae</taxon>
        <taxon>Trichinella</taxon>
    </lineage>
</organism>
<evidence type="ECO:0000313" key="2">
    <source>
        <dbReference type="Proteomes" id="UP000054995"/>
    </source>
</evidence>
<comment type="caution">
    <text evidence="1">The sequence shown here is derived from an EMBL/GenBank/DDBJ whole genome shotgun (WGS) entry which is preliminary data.</text>
</comment>
<keyword evidence="2" id="KW-1185">Reference proteome</keyword>
<dbReference type="Proteomes" id="UP000054995">
    <property type="component" value="Unassembled WGS sequence"/>
</dbReference>
<dbReference type="AlphaFoldDB" id="A0A0V1G6I5"/>
<reference evidence="1 2" key="1">
    <citation type="submission" date="2015-01" db="EMBL/GenBank/DDBJ databases">
        <title>Evolution of Trichinella species and genotypes.</title>
        <authorList>
            <person name="Korhonen P.K."/>
            <person name="Edoardo P."/>
            <person name="Giuseppe L.R."/>
            <person name="Gasser R.B."/>
        </authorList>
    </citation>
    <scope>NUCLEOTIDE SEQUENCE [LARGE SCALE GENOMIC DNA]</scope>
    <source>
        <strain evidence="1">ISS470</strain>
    </source>
</reference>
<sequence length="76" mass="9172">MPVSSSPFGEVVKHMAVHLFYDDRPKQLVLKKIQRKIRNVFCHQYMIYYFQFLYTVTNSQYSFWLVLNEVNATQFS</sequence>
<name>A0A0V1G6I5_TRIPS</name>